<dbReference type="AlphaFoldDB" id="A0A1M4ZVM4"/>
<dbReference type="OrthoDB" id="9773404at2"/>
<protein>
    <submittedName>
        <fullName evidence="9">Predicted arabinose efflux permease, MFS family</fullName>
    </submittedName>
</protein>
<evidence type="ECO:0000259" key="8">
    <source>
        <dbReference type="PROSITE" id="PS50850"/>
    </source>
</evidence>
<evidence type="ECO:0000256" key="2">
    <source>
        <dbReference type="ARBA" id="ARBA00022448"/>
    </source>
</evidence>
<dbReference type="InterPro" id="IPR020846">
    <property type="entry name" value="MFS_dom"/>
</dbReference>
<keyword evidence="3" id="KW-1003">Cell membrane</keyword>
<feature type="transmembrane region" description="Helical" evidence="7">
    <location>
        <begin position="261"/>
        <end position="279"/>
    </location>
</feature>
<dbReference type="GO" id="GO:0022857">
    <property type="term" value="F:transmembrane transporter activity"/>
    <property type="evidence" value="ECO:0007669"/>
    <property type="project" value="InterPro"/>
</dbReference>
<dbReference type="STRING" id="1122155.SAMN02745158_02919"/>
<keyword evidence="2" id="KW-0813">Transport</keyword>
<gene>
    <name evidence="9" type="ORF">SAMN02745158_02919</name>
</gene>
<feature type="transmembrane region" description="Helical" evidence="7">
    <location>
        <begin position="100"/>
        <end position="124"/>
    </location>
</feature>
<dbReference type="GO" id="GO:0005886">
    <property type="term" value="C:plasma membrane"/>
    <property type="evidence" value="ECO:0007669"/>
    <property type="project" value="UniProtKB-SubCell"/>
</dbReference>
<proteinExistence type="predicted"/>
<accession>A0A1M4ZVM4</accession>
<feature type="transmembrane region" description="Helical" evidence="7">
    <location>
        <begin position="46"/>
        <end position="65"/>
    </location>
</feature>
<evidence type="ECO:0000256" key="1">
    <source>
        <dbReference type="ARBA" id="ARBA00004651"/>
    </source>
</evidence>
<dbReference type="CDD" id="cd06174">
    <property type="entry name" value="MFS"/>
    <property type="match status" value="1"/>
</dbReference>
<dbReference type="SUPFAM" id="SSF103473">
    <property type="entry name" value="MFS general substrate transporter"/>
    <property type="match status" value="1"/>
</dbReference>
<feature type="domain" description="Major facilitator superfamily (MFS) profile" evidence="8">
    <location>
        <begin position="10"/>
        <end position="410"/>
    </location>
</feature>
<dbReference type="PANTHER" id="PTHR43124:SF3">
    <property type="entry name" value="CHLORAMPHENICOL EFFLUX PUMP RV0191"/>
    <property type="match status" value="1"/>
</dbReference>
<evidence type="ECO:0000256" key="5">
    <source>
        <dbReference type="ARBA" id="ARBA00022989"/>
    </source>
</evidence>
<dbReference type="RefSeq" id="WP_072853048.1">
    <property type="nucleotide sequence ID" value="NZ_FQVI01000017.1"/>
</dbReference>
<dbReference type="Proteomes" id="UP000184245">
    <property type="component" value="Unassembled WGS sequence"/>
</dbReference>
<evidence type="ECO:0000256" key="4">
    <source>
        <dbReference type="ARBA" id="ARBA00022692"/>
    </source>
</evidence>
<dbReference type="Gene3D" id="1.20.1250.20">
    <property type="entry name" value="MFS general substrate transporter like domains"/>
    <property type="match status" value="1"/>
</dbReference>
<sequence length="416" mass="44623">MRKMGFKKLMIFIILSATVALAYQIPYLRFTFYDQMTAALNLTDTQMGLMATAVSLTSTLCYPIGGIFAEKFSCRNLIIISLAGLAACTVVYSMTTNFVVLMIVHILYGFFGIATLWSAYLTGIRSLGDEESQSTLFGSSEATRGIIQAVGGFLFLGIMGAAASAASGFRFVLLAGMVICVLFLILAFIFLPKGELNGEDIVNDSETSYTMLDALKCKGVWITIGLVACAFVSWTLGNGYLTTYTVRVLGVAESTASTLGIIRSYIIVFLAGFIGGWLLDKFTFKGKGFFVLFTAVIAATAAMMLTSKVVPVCIVITMILAFIANIMKSTYWSTMGQAGIPMKMTAVATGVVSFIAFIPDFIVPTVAGVWLDEATKAGNVAAGFHKIFILLFVFSAAGLVISVILTKQAKSIKGQE</sequence>
<feature type="transmembrane region" description="Helical" evidence="7">
    <location>
        <begin position="220"/>
        <end position="241"/>
    </location>
</feature>
<dbReference type="PANTHER" id="PTHR43124">
    <property type="entry name" value="PURINE EFFLUX PUMP PBUE"/>
    <property type="match status" value="1"/>
</dbReference>
<evidence type="ECO:0000313" key="10">
    <source>
        <dbReference type="Proteomes" id="UP000184245"/>
    </source>
</evidence>
<evidence type="ECO:0000256" key="6">
    <source>
        <dbReference type="ARBA" id="ARBA00023136"/>
    </source>
</evidence>
<comment type="subcellular location">
    <subcellularLocation>
        <location evidence="1">Cell membrane</location>
        <topology evidence="1">Multi-pass membrane protein</topology>
    </subcellularLocation>
</comment>
<reference evidence="9 10" key="1">
    <citation type="submission" date="2016-11" db="EMBL/GenBank/DDBJ databases">
        <authorList>
            <person name="Jaros S."/>
            <person name="Januszkiewicz K."/>
            <person name="Wedrychowicz H."/>
        </authorList>
    </citation>
    <scope>NUCLEOTIDE SEQUENCE [LARGE SCALE GENOMIC DNA]</scope>
    <source>
        <strain evidence="9 10">DSM 17459</strain>
    </source>
</reference>
<dbReference type="Pfam" id="PF07690">
    <property type="entry name" value="MFS_1"/>
    <property type="match status" value="1"/>
</dbReference>
<evidence type="ECO:0000313" key="9">
    <source>
        <dbReference type="EMBL" id="SHF22069.1"/>
    </source>
</evidence>
<dbReference type="PROSITE" id="PS50850">
    <property type="entry name" value="MFS"/>
    <property type="match status" value="1"/>
</dbReference>
<keyword evidence="10" id="KW-1185">Reference proteome</keyword>
<feature type="transmembrane region" description="Helical" evidence="7">
    <location>
        <begin position="145"/>
        <end position="165"/>
    </location>
</feature>
<feature type="transmembrane region" description="Helical" evidence="7">
    <location>
        <begin position="383"/>
        <end position="405"/>
    </location>
</feature>
<evidence type="ECO:0000256" key="7">
    <source>
        <dbReference type="SAM" id="Phobius"/>
    </source>
</evidence>
<feature type="transmembrane region" description="Helical" evidence="7">
    <location>
        <begin position="286"/>
        <end position="303"/>
    </location>
</feature>
<dbReference type="EMBL" id="FQVI01000017">
    <property type="protein sequence ID" value="SHF22069.1"/>
    <property type="molecule type" value="Genomic_DNA"/>
</dbReference>
<organism evidence="9 10">
    <name type="scientific">Lactonifactor longoviformis DSM 17459</name>
    <dbReference type="NCBI Taxonomy" id="1122155"/>
    <lineage>
        <taxon>Bacteria</taxon>
        <taxon>Bacillati</taxon>
        <taxon>Bacillota</taxon>
        <taxon>Clostridia</taxon>
        <taxon>Eubacteriales</taxon>
        <taxon>Clostridiaceae</taxon>
        <taxon>Lactonifactor</taxon>
    </lineage>
</organism>
<keyword evidence="6 7" id="KW-0472">Membrane</keyword>
<name>A0A1M4ZVM4_9CLOT</name>
<feature type="transmembrane region" description="Helical" evidence="7">
    <location>
        <begin position="309"/>
        <end position="327"/>
    </location>
</feature>
<feature type="transmembrane region" description="Helical" evidence="7">
    <location>
        <begin position="347"/>
        <end position="371"/>
    </location>
</feature>
<keyword evidence="5 7" id="KW-1133">Transmembrane helix</keyword>
<feature type="transmembrane region" description="Helical" evidence="7">
    <location>
        <begin position="171"/>
        <end position="191"/>
    </location>
</feature>
<dbReference type="InterPro" id="IPR050189">
    <property type="entry name" value="MFS_Efflux_Transporters"/>
</dbReference>
<keyword evidence="4 7" id="KW-0812">Transmembrane</keyword>
<dbReference type="InterPro" id="IPR011701">
    <property type="entry name" value="MFS"/>
</dbReference>
<dbReference type="InterPro" id="IPR036259">
    <property type="entry name" value="MFS_trans_sf"/>
</dbReference>
<evidence type="ECO:0000256" key="3">
    <source>
        <dbReference type="ARBA" id="ARBA00022475"/>
    </source>
</evidence>
<feature type="transmembrane region" description="Helical" evidence="7">
    <location>
        <begin position="77"/>
        <end position="94"/>
    </location>
</feature>